<gene>
    <name evidence="2" type="ORF">M9458_010256</name>
</gene>
<feature type="chain" id="PRO_5044843339" evidence="1">
    <location>
        <begin position="25"/>
        <end position="75"/>
    </location>
</feature>
<keyword evidence="1" id="KW-0732">Signal</keyword>
<accession>A0ABD0R2D8</accession>
<protein>
    <submittedName>
        <fullName evidence="2">Uncharacterized protein</fullName>
    </submittedName>
</protein>
<dbReference type="EMBL" id="JAMKFB020000005">
    <property type="protein sequence ID" value="KAL0191960.1"/>
    <property type="molecule type" value="Genomic_DNA"/>
</dbReference>
<keyword evidence="3" id="KW-1185">Reference proteome</keyword>
<dbReference type="Proteomes" id="UP001529510">
    <property type="component" value="Unassembled WGS sequence"/>
</dbReference>
<dbReference type="AlphaFoldDB" id="A0ABD0R2D8"/>
<organism evidence="2 3">
    <name type="scientific">Cirrhinus mrigala</name>
    <name type="common">Mrigala</name>
    <dbReference type="NCBI Taxonomy" id="683832"/>
    <lineage>
        <taxon>Eukaryota</taxon>
        <taxon>Metazoa</taxon>
        <taxon>Chordata</taxon>
        <taxon>Craniata</taxon>
        <taxon>Vertebrata</taxon>
        <taxon>Euteleostomi</taxon>
        <taxon>Actinopterygii</taxon>
        <taxon>Neopterygii</taxon>
        <taxon>Teleostei</taxon>
        <taxon>Ostariophysi</taxon>
        <taxon>Cypriniformes</taxon>
        <taxon>Cyprinidae</taxon>
        <taxon>Labeoninae</taxon>
        <taxon>Labeonini</taxon>
        <taxon>Cirrhinus</taxon>
    </lineage>
</organism>
<proteinExistence type="predicted"/>
<evidence type="ECO:0000256" key="1">
    <source>
        <dbReference type="SAM" id="SignalP"/>
    </source>
</evidence>
<sequence>MPRNTPHWTLVRYIDFALLLGGSAFTVGITDEGPRDPPVPTKPKNTKENSQSLFTLCWPLKSLIAQHLPLQGLLT</sequence>
<feature type="non-terminal residue" evidence="2">
    <location>
        <position position="75"/>
    </location>
</feature>
<comment type="caution">
    <text evidence="2">The sequence shown here is derived from an EMBL/GenBank/DDBJ whole genome shotgun (WGS) entry which is preliminary data.</text>
</comment>
<feature type="signal peptide" evidence="1">
    <location>
        <begin position="1"/>
        <end position="24"/>
    </location>
</feature>
<reference evidence="2 3" key="1">
    <citation type="submission" date="2024-05" db="EMBL/GenBank/DDBJ databases">
        <title>Genome sequencing and assembly of Indian major carp, Cirrhinus mrigala (Hamilton, 1822).</title>
        <authorList>
            <person name="Mohindra V."/>
            <person name="Chowdhury L.M."/>
            <person name="Lal K."/>
            <person name="Jena J.K."/>
        </authorList>
    </citation>
    <scope>NUCLEOTIDE SEQUENCE [LARGE SCALE GENOMIC DNA]</scope>
    <source>
        <strain evidence="2">CM1030</strain>
        <tissue evidence="2">Blood</tissue>
    </source>
</reference>
<name>A0ABD0R2D8_CIRMR</name>
<evidence type="ECO:0000313" key="3">
    <source>
        <dbReference type="Proteomes" id="UP001529510"/>
    </source>
</evidence>
<evidence type="ECO:0000313" key="2">
    <source>
        <dbReference type="EMBL" id="KAL0191960.1"/>
    </source>
</evidence>